<comment type="caution">
    <text evidence="1">The sequence shown here is derived from an EMBL/GenBank/DDBJ whole genome shotgun (WGS) entry which is preliminary data.</text>
</comment>
<protein>
    <submittedName>
        <fullName evidence="1">Uncharacterized protein</fullName>
    </submittedName>
</protein>
<dbReference type="EMBL" id="CM044703">
    <property type="protein sequence ID" value="KAI5671503.1"/>
    <property type="molecule type" value="Genomic_DNA"/>
</dbReference>
<keyword evidence="2" id="KW-1185">Reference proteome</keyword>
<sequence>MSEARDRLSRAENVAAVYARWRRAINGSGDGGNRIRVRIEDPEEVRTTTPFRWGETAMTGPRLGTQASRGVGRGRPGGTPRIWRQRHMLRSPRSVTGRENISPAVRSVRGRERGRGRGRAATSLPSWYPRTPLQDITAITRAIQRRRASLREGEDHQNESPSSIDRTVDDPNLSASGAQLEHDISIVTPFSAIGNRKSHVVSVANSLRTPFPKVGNKNFNAASVGKVPKILHDITNQNAGESEYITPQKKLLNSIDTVEKVVMDELRKLKRMPTAKKAEREKKVRTLMSMR</sequence>
<evidence type="ECO:0000313" key="1">
    <source>
        <dbReference type="EMBL" id="KAI5671503.1"/>
    </source>
</evidence>
<dbReference type="Proteomes" id="UP001060085">
    <property type="component" value="Linkage Group LG03"/>
</dbReference>
<name>A0ACC0BFY3_CATRO</name>
<gene>
    <name evidence="1" type="ORF">M9H77_11867</name>
</gene>
<evidence type="ECO:0000313" key="2">
    <source>
        <dbReference type="Proteomes" id="UP001060085"/>
    </source>
</evidence>
<reference evidence="2" key="1">
    <citation type="journal article" date="2023" name="Nat. Plants">
        <title>Single-cell RNA sequencing provides a high-resolution roadmap for understanding the multicellular compartmentation of specialized metabolism.</title>
        <authorList>
            <person name="Sun S."/>
            <person name="Shen X."/>
            <person name="Li Y."/>
            <person name="Li Y."/>
            <person name="Wang S."/>
            <person name="Li R."/>
            <person name="Zhang H."/>
            <person name="Shen G."/>
            <person name="Guo B."/>
            <person name="Wei J."/>
            <person name="Xu J."/>
            <person name="St-Pierre B."/>
            <person name="Chen S."/>
            <person name="Sun C."/>
        </authorList>
    </citation>
    <scope>NUCLEOTIDE SEQUENCE [LARGE SCALE GENOMIC DNA]</scope>
</reference>
<organism evidence="1 2">
    <name type="scientific">Catharanthus roseus</name>
    <name type="common">Madagascar periwinkle</name>
    <name type="synonym">Vinca rosea</name>
    <dbReference type="NCBI Taxonomy" id="4058"/>
    <lineage>
        <taxon>Eukaryota</taxon>
        <taxon>Viridiplantae</taxon>
        <taxon>Streptophyta</taxon>
        <taxon>Embryophyta</taxon>
        <taxon>Tracheophyta</taxon>
        <taxon>Spermatophyta</taxon>
        <taxon>Magnoliopsida</taxon>
        <taxon>eudicotyledons</taxon>
        <taxon>Gunneridae</taxon>
        <taxon>Pentapetalae</taxon>
        <taxon>asterids</taxon>
        <taxon>lamiids</taxon>
        <taxon>Gentianales</taxon>
        <taxon>Apocynaceae</taxon>
        <taxon>Rauvolfioideae</taxon>
        <taxon>Vinceae</taxon>
        <taxon>Catharanthinae</taxon>
        <taxon>Catharanthus</taxon>
    </lineage>
</organism>
<proteinExistence type="predicted"/>
<accession>A0ACC0BFY3</accession>